<accession>A0A8T2RA38</accession>
<dbReference type="AlphaFoldDB" id="A0A8T2RA38"/>
<evidence type="ECO:0000313" key="3">
    <source>
        <dbReference type="Proteomes" id="UP000825935"/>
    </source>
</evidence>
<reference evidence="2" key="1">
    <citation type="submission" date="2021-08" db="EMBL/GenBank/DDBJ databases">
        <title>WGS assembly of Ceratopteris richardii.</title>
        <authorList>
            <person name="Marchant D.B."/>
            <person name="Chen G."/>
            <person name="Jenkins J."/>
            <person name="Shu S."/>
            <person name="Leebens-Mack J."/>
            <person name="Grimwood J."/>
            <person name="Schmutz J."/>
            <person name="Soltis P."/>
            <person name="Soltis D."/>
            <person name="Chen Z.-H."/>
        </authorList>
    </citation>
    <scope>NUCLEOTIDE SEQUENCE</scope>
    <source>
        <strain evidence="2">Whitten #5841</strain>
        <tissue evidence="2">Leaf</tissue>
    </source>
</reference>
<keyword evidence="3" id="KW-1185">Reference proteome</keyword>
<dbReference type="EMBL" id="CM035434">
    <property type="protein sequence ID" value="KAH7292661.1"/>
    <property type="molecule type" value="Genomic_DNA"/>
</dbReference>
<feature type="region of interest" description="Disordered" evidence="1">
    <location>
        <begin position="21"/>
        <end position="46"/>
    </location>
</feature>
<feature type="compositionally biased region" description="Polar residues" evidence="1">
    <location>
        <begin position="24"/>
        <end position="37"/>
    </location>
</feature>
<name>A0A8T2RA38_CERRI</name>
<evidence type="ECO:0000313" key="2">
    <source>
        <dbReference type="EMBL" id="KAH7292661.1"/>
    </source>
</evidence>
<feature type="compositionally biased region" description="Polar residues" evidence="1">
    <location>
        <begin position="92"/>
        <end position="102"/>
    </location>
</feature>
<organism evidence="2 3">
    <name type="scientific">Ceratopteris richardii</name>
    <name type="common">Triangle waterfern</name>
    <dbReference type="NCBI Taxonomy" id="49495"/>
    <lineage>
        <taxon>Eukaryota</taxon>
        <taxon>Viridiplantae</taxon>
        <taxon>Streptophyta</taxon>
        <taxon>Embryophyta</taxon>
        <taxon>Tracheophyta</taxon>
        <taxon>Polypodiopsida</taxon>
        <taxon>Polypodiidae</taxon>
        <taxon>Polypodiales</taxon>
        <taxon>Pteridineae</taxon>
        <taxon>Pteridaceae</taxon>
        <taxon>Parkerioideae</taxon>
        <taxon>Ceratopteris</taxon>
    </lineage>
</organism>
<gene>
    <name evidence="2" type="ORF">KP509_29G080100</name>
</gene>
<proteinExistence type="predicted"/>
<sequence>MAHSKRIIRLQSESCHVRRDFLAASTSQTRSKKTPSSQHRHDPTTLARMHEAGIGAERRRDATRMEAARKPFAISERPSSPMLGHSHKQSVFRVSSEQNSNDRLQKSPLSLAMLCLQESLPSPPHAK</sequence>
<protein>
    <submittedName>
        <fullName evidence="2">Uncharacterized protein</fullName>
    </submittedName>
</protein>
<evidence type="ECO:0000256" key="1">
    <source>
        <dbReference type="SAM" id="MobiDB-lite"/>
    </source>
</evidence>
<feature type="region of interest" description="Disordered" evidence="1">
    <location>
        <begin position="71"/>
        <end position="103"/>
    </location>
</feature>
<comment type="caution">
    <text evidence="2">The sequence shown here is derived from an EMBL/GenBank/DDBJ whole genome shotgun (WGS) entry which is preliminary data.</text>
</comment>
<dbReference type="Proteomes" id="UP000825935">
    <property type="component" value="Chromosome 29"/>
</dbReference>